<dbReference type="Pfam" id="PF24802">
    <property type="entry name" value="DUF7703"/>
    <property type="match status" value="1"/>
</dbReference>
<evidence type="ECO:0000259" key="2">
    <source>
        <dbReference type="Pfam" id="PF24802"/>
    </source>
</evidence>
<feature type="transmembrane region" description="Helical" evidence="1">
    <location>
        <begin position="120"/>
        <end position="143"/>
    </location>
</feature>
<dbReference type="AlphaFoldDB" id="A0A1F5L0J0"/>
<dbReference type="InterPro" id="IPR056120">
    <property type="entry name" value="DUF7703"/>
</dbReference>
<protein>
    <recommendedName>
        <fullName evidence="2">DUF7703 domain-containing protein</fullName>
    </recommendedName>
</protein>
<name>A0A1F5L0J0_PENAI</name>
<keyword evidence="4" id="KW-1185">Reference proteome</keyword>
<sequence length="304" mass="34346">MDTVITSLPPKVGAILMENVSIIQIVSMFSIGAYNALETGIVTFDTFKHYRSLNFWSMQVASWGILVHAIPAMARFISQASSLPTSIPFVIGWYAMVTGQAVVLYSRLNLVVSDVRKVRWVLWMIITNACILHIPMTVLFFALNNGDTHFARPAAIFDRIQSTGFCIQDFTICGIYIYEAVRTFKSIIEVRGRDGRNAIIHLLCINTIVVILNVLLLLAEYRLHYIQVSFKTVVYSIKLKLEVSVLNRFQSLMLGRLSLRQYEPEEQRQSSNENLVDKSFARSDVAPEVTLQPVVAQTEIPHLS</sequence>
<feature type="transmembrane region" description="Helical" evidence="1">
    <location>
        <begin position="86"/>
        <end position="108"/>
    </location>
</feature>
<dbReference type="STRING" id="1835702.A0A1F5L0J0"/>
<organism evidence="3 4">
    <name type="scientific">Penicillium arizonense</name>
    <dbReference type="NCBI Taxonomy" id="1835702"/>
    <lineage>
        <taxon>Eukaryota</taxon>
        <taxon>Fungi</taxon>
        <taxon>Dikarya</taxon>
        <taxon>Ascomycota</taxon>
        <taxon>Pezizomycotina</taxon>
        <taxon>Eurotiomycetes</taxon>
        <taxon>Eurotiomycetidae</taxon>
        <taxon>Eurotiales</taxon>
        <taxon>Aspergillaceae</taxon>
        <taxon>Penicillium</taxon>
    </lineage>
</organism>
<dbReference type="PANTHER" id="PTHR37013">
    <property type="entry name" value="INTEGRAL MEMBRANE PROTEIN (AFU_ORTHOLOGUE AFUA_1G05950)-RELATED"/>
    <property type="match status" value="1"/>
</dbReference>
<evidence type="ECO:0000256" key="1">
    <source>
        <dbReference type="SAM" id="Phobius"/>
    </source>
</evidence>
<dbReference type="Proteomes" id="UP000177622">
    <property type="component" value="Unassembled WGS sequence"/>
</dbReference>
<keyword evidence="1" id="KW-1133">Transmembrane helix</keyword>
<feature type="transmembrane region" description="Helical" evidence="1">
    <location>
        <begin position="198"/>
        <end position="219"/>
    </location>
</feature>
<comment type="caution">
    <text evidence="3">The sequence shown here is derived from an EMBL/GenBank/DDBJ whole genome shotgun (WGS) entry which is preliminary data.</text>
</comment>
<feature type="domain" description="DUF7703" evidence="2">
    <location>
        <begin position="13"/>
        <end position="252"/>
    </location>
</feature>
<keyword evidence="1" id="KW-0812">Transmembrane</keyword>
<feature type="transmembrane region" description="Helical" evidence="1">
    <location>
        <begin position="12"/>
        <end position="34"/>
    </location>
</feature>
<dbReference type="OrthoDB" id="405906at2759"/>
<proteinExistence type="predicted"/>
<evidence type="ECO:0000313" key="4">
    <source>
        <dbReference type="Proteomes" id="UP000177622"/>
    </source>
</evidence>
<keyword evidence="1" id="KW-0472">Membrane</keyword>
<dbReference type="PANTHER" id="PTHR37013:SF3">
    <property type="entry name" value="INTEGRAL MEMBRANE PROTEIN (AFU_ORTHOLOGUE AFUA_1G05950)"/>
    <property type="match status" value="1"/>
</dbReference>
<reference evidence="3 4" key="1">
    <citation type="journal article" date="2016" name="Sci. Rep.">
        <title>Penicillium arizonense, a new, genome sequenced fungal species, reveals a high chemical diversity in secreted metabolites.</title>
        <authorList>
            <person name="Grijseels S."/>
            <person name="Nielsen J.C."/>
            <person name="Randelovic M."/>
            <person name="Nielsen J."/>
            <person name="Nielsen K.F."/>
            <person name="Workman M."/>
            <person name="Frisvad J.C."/>
        </authorList>
    </citation>
    <scope>NUCLEOTIDE SEQUENCE [LARGE SCALE GENOMIC DNA]</scope>
    <source>
        <strain evidence="3 4">CBS 141311</strain>
    </source>
</reference>
<accession>A0A1F5L0J0</accession>
<feature type="transmembrane region" description="Helical" evidence="1">
    <location>
        <begin position="55"/>
        <end position="74"/>
    </location>
</feature>
<gene>
    <name evidence="3" type="ORF">PENARI_c129G03188</name>
</gene>
<evidence type="ECO:0000313" key="3">
    <source>
        <dbReference type="EMBL" id="OGE46715.1"/>
    </source>
</evidence>
<dbReference type="RefSeq" id="XP_022482183.1">
    <property type="nucleotide sequence ID" value="XM_022637958.1"/>
</dbReference>
<dbReference type="GeneID" id="34582692"/>
<dbReference type="EMBL" id="LXJU01000129">
    <property type="protein sequence ID" value="OGE46715.1"/>
    <property type="molecule type" value="Genomic_DNA"/>
</dbReference>